<feature type="compositionally biased region" description="Basic and acidic residues" evidence="1">
    <location>
        <begin position="82"/>
        <end position="97"/>
    </location>
</feature>
<feature type="compositionally biased region" description="Basic and acidic residues" evidence="1">
    <location>
        <begin position="28"/>
        <end position="38"/>
    </location>
</feature>
<evidence type="ECO:0000313" key="2">
    <source>
        <dbReference type="EMBL" id="GGG71901.1"/>
    </source>
</evidence>
<organism evidence="2 3">
    <name type="scientific">Kocuria dechangensis</name>
    <dbReference type="NCBI Taxonomy" id="1176249"/>
    <lineage>
        <taxon>Bacteria</taxon>
        <taxon>Bacillati</taxon>
        <taxon>Actinomycetota</taxon>
        <taxon>Actinomycetes</taxon>
        <taxon>Micrococcales</taxon>
        <taxon>Micrococcaceae</taxon>
        <taxon>Kocuria</taxon>
    </lineage>
</organism>
<sequence length="131" mass="14245">MPAKLWSGHPGKLHTSRRSTPPTPPDGRQQRHDLRDDFEQPGIPDRWGSGGAVLHRAYYGWSGSADPGPTPVTRRRTTSRGTHHEQGDEGDHQHGDAQDGLVVPDQPQPGNQQQTQDGESLGAGRGLPEPQ</sequence>
<accession>A0A917H9E7</accession>
<evidence type="ECO:0000313" key="3">
    <source>
        <dbReference type="Proteomes" id="UP000638848"/>
    </source>
</evidence>
<evidence type="ECO:0000256" key="1">
    <source>
        <dbReference type="SAM" id="MobiDB-lite"/>
    </source>
</evidence>
<reference evidence="2" key="2">
    <citation type="submission" date="2020-09" db="EMBL/GenBank/DDBJ databases">
        <authorList>
            <person name="Sun Q."/>
            <person name="Zhou Y."/>
        </authorList>
    </citation>
    <scope>NUCLEOTIDE SEQUENCE</scope>
    <source>
        <strain evidence="2">CGMCC 1.12187</strain>
    </source>
</reference>
<dbReference type="EMBL" id="BMEQ01000050">
    <property type="protein sequence ID" value="GGG71901.1"/>
    <property type="molecule type" value="Genomic_DNA"/>
</dbReference>
<reference evidence="2" key="1">
    <citation type="journal article" date="2014" name="Int. J. Syst. Evol. Microbiol.">
        <title>Complete genome sequence of Corynebacterium casei LMG S-19264T (=DSM 44701T), isolated from a smear-ripened cheese.</title>
        <authorList>
            <consortium name="US DOE Joint Genome Institute (JGI-PGF)"/>
            <person name="Walter F."/>
            <person name="Albersmeier A."/>
            <person name="Kalinowski J."/>
            <person name="Ruckert C."/>
        </authorList>
    </citation>
    <scope>NUCLEOTIDE SEQUENCE</scope>
    <source>
        <strain evidence="2">CGMCC 1.12187</strain>
    </source>
</reference>
<feature type="compositionally biased region" description="Low complexity" evidence="1">
    <location>
        <begin position="104"/>
        <end position="118"/>
    </location>
</feature>
<dbReference type="AlphaFoldDB" id="A0A917H9E7"/>
<protein>
    <submittedName>
        <fullName evidence="2">Uncharacterized protein</fullName>
    </submittedName>
</protein>
<feature type="region of interest" description="Disordered" evidence="1">
    <location>
        <begin position="1"/>
        <end position="131"/>
    </location>
</feature>
<keyword evidence="3" id="KW-1185">Reference proteome</keyword>
<comment type="caution">
    <text evidence="2">The sequence shown here is derived from an EMBL/GenBank/DDBJ whole genome shotgun (WGS) entry which is preliminary data.</text>
</comment>
<dbReference type="Proteomes" id="UP000638848">
    <property type="component" value="Unassembled WGS sequence"/>
</dbReference>
<gene>
    <name evidence="2" type="ORF">GCM10011374_40810</name>
</gene>
<proteinExistence type="predicted"/>
<name>A0A917H9E7_9MICC</name>